<sequence length="216" mass="24364">MGRQILTELTLRIKLLNLKLNYILKIKKMKKNLRSLTMLSLIAGSMVIFSCKNEENKVDAPEPMQNEMHQPDEQAKAETYKGEKMQAEFKDENTAEIYTLYVEIKDAFVNTDAEAAGEKAAKLAEKAGENEGIAAIANTIAESDDVNKQREAFSKLTEAMEPVLMNALESGAIYKQYCPMAFEGKGDYWYSNSKDIFNPYYGNKMLKCGRVEATIE</sequence>
<evidence type="ECO:0000313" key="5">
    <source>
        <dbReference type="Proteomes" id="UP000232533"/>
    </source>
</evidence>
<proteinExistence type="predicted"/>
<reference evidence="3 5" key="1">
    <citation type="submission" date="2015-10" db="EMBL/GenBank/DDBJ databases">
        <title>Draft genome sequence of Salegentibacter salinarum KCTC 12975.</title>
        <authorList>
            <person name="Lin W."/>
            <person name="Zheng Q."/>
        </authorList>
    </citation>
    <scope>NUCLEOTIDE SEQUENCE [LARGE SCALE GENOMIC DNA]</scope>
    <source>
        <strain evidence="3 5">KCTC 12974</strain>
    </source>
</reference>
<evidence type="ECO:0000313" key="3">
    <source>
        <dbReference type="EMBL" id="PKD19163.1"/>
    </source>
</evidence>
<dbReference type="InterPro" id="IPR021782">
    <property type="entry name" value="DUF3347"/>
</dbReference>
<accession>A0A2N0TWP0</accession>
<evidence type="ECO:0000313" key="2">
    <source>
        <dbReference type="EMBL" id="OEY72769.1"/>
    </source>
</evidence>
<reference evidence="2 4" key="2">
    <citation type="submission" date="2016-09" db="EMBL/GenBank/DDBJ databases">
        <title>Genome Sequence of Salegentibacter salarius,Isolated from a Marine Solar Saltern of the Yellow Sea in South Korea.</title>
        <authorList>
            <person name="Zheng Q."/>
            <person name="Liu Y."/>
        </authorList>
    </citation>
    <scope>NUCLEOTIDE SEQUENCE [LARGE SCALE GENOMIC DNA]</scope>
    <source>
        <strain evidence="2 4">KCTC 12974</strain>
    </source>
</reference>
<dbReference type="Proteomes" id="UP000232533">
    <property type="component" value="Unassembled WGS sequence"/>
</dbReference>
<dbReference type="EMBL" id="LKTR01000017">
    <property type="protein sequence ID" value="PKD19163.1"/>
    <property type="molecule type" value="Genomic_DNA"/>
</dbReference>
<dbReference type="EMBL" id="MJBR01000014">
    <property type="protein sequence ID" value="OEY72769.1"/>
    <property type="molecule type" value="Genomic_DNA"/>
</dbReference>
<name>A0A2N0TWP0_9FLAO</name>
<gene>
    <name evidence="3" type="ORF">APR40_11570</name>
    <name evidence="2" type="ORF">BHS39_11590</name>
</gene>
<evidence type="ECO:0000313" key="4">
    <source>
        <dbReference type="Proteomes" id="UP000176009"/>
    </source>
</evidence>
<feature type="domain" description="DUF3347" evidence="1">
    <location>
        <begin position="97"/>
        <end position="166"/>
    </location>
</feature>
<keyword evidence="4" id="KW-1185">Reference proteome</keyword>
<organism evidence="3 5">
    <name type="scientific">Salegentibacter salarius</name>
    <dbReference type="NCBI Taxonomy" id="435906"/>
    <lineage>
        <taxon>Bacteria</taxon>
        <taxon>Pseudomonadati</taxon>
        <taxon>Bacteroidota</taxon>
        <taxon>Flavobacteriia</taxon>
        <taxon>Flavobacteriales</taxon>
        <taxon>Flavobacteriaceae</taxon>
        <taxon>Salegentibacter</taxon>
    </lineage>
</organism>
<dbReference type="Pfam" id="PF11827">
    <property type="entry name" value="DUF3347"/>
    <property type="match status" value="1"/>
</dbReference>
<evidence type="ECO:0000259" key="1">
    <source>
        <dbReference type="Pfam" id="PF11827"/>
    </source>
</evidence>
<dbReference type="Proteomes" id="UP000176009">
    <property type="component" value="Unassembled WGS sequence"/>
</dbReference>
<dbReference type="AlphaFoldDB" id="A0A2N0TWP0"/>
<protein>
    <recommendedName>
        <fullName evidence="1">DUF3347 domain-containing protein</fullName>
    </recommendedName>
</protein>
<comment type="caution">
    <text evidence="3">The sequence shown here is derived from an EMBL/GenBank/DDBJ whole genome shotgun (WGS) entry which is preliminary data.</text>
</comment>